<protein>
    <submittedName>
        <fullName evidence="2">Uncharacterized protein</fullName>
    </submittedName>
</protein>
<organism evidence="2">
    <name type="scientific">Streptomyces sp. NBC_01401</name>
    <dbReference type="NCBI Taxonomy" id="2903854"/>
    <lineage>
        <taxon>Bacteria</taxon>
        <taxon>Bacillati</taxon>
        <taxon>Actinomycetota</taxon>
        <taxon>Actinomycetes</taxon>
        <taxon>Kitasatosporales</taxon>
        <taxon>Streptomycetaceae</taxon>
        <taxon>Streptomyces</taxon>
    </lineage>
</organism>
<accession>A0AAU3H0Y5</accession>
<dbReference type="EMBL" id="CP109535">
    <property type="protein sequence ID" value="WTY96859.1"/>
    <property type="molecule type" value="Genomic_DNA"/>
</dbReference>
<proteinExistence type="predicted"/>
<sequence length="359" mass="37654">MRTPATPHRNTRVRPRTATLALAAGCLGAAVLAPGHASAVDPAATASAAPSSYHATNPEGQLGAATDVTVDGDATEWTDDLVIAQGVANDDPRIFRGSHEGPVYDLYSLSAAWDDENLYLMWQFTNVTDVTDPAQGYPTSDNGKPYNGDIPLSIALDVDPATGSDGIVEADAPEGVWGIRDSFDNAEVDHLAMFSSKPGVGQPALFGLNADGAFDHEPGNNLPFKEGGITYAYADGLNASEVIGINDSGNAGYAPDDLESEDLYEDLLAEGHDPEQDTTYEMGIPLETLGITQDALESRGLGVMLISTFGQSAIGSLPQDPAVLDNATEPYTADTSTSAEKEDYDAFSEPFARVGHAAE</sequence>
<gene>
    <name evidence="2" type="ORF">OG626_19100</name>
</gene>
<dbReference type="AlphaFoldDB" id="A0AAU3H0Y5"/>
<reference evidence="2" key="1">
    <citation type="submission" date="2022-10" db="EMBL/GenBank/DDBJ databases">
        <title>The complete genomes of actinobacterial strains from the NBC collection.</title>
        <authorList>
            <person name="Joergensen T.S."/>
            <person name="Alvarez Arevalo M."/>
            <person name="Sterndorff E.B."/>
            <person name="Faurdal D."/>
            <person name="Vuksanovic O."/>
            <person name="Mourched A.-S."/>
            <person name="Charusanti P."/>
            <person name="Shaw S."/>
            <person name="Blin K."/>
            <person name="Weber T."/>
        </authorList>
    </citation>
    <scope>NUCLEOTIDE SEQUENCE</scope>
    <source>
        <strain evidence="2">NBC_01401</strain>
    </source>
</reference>
<keyword evidence="1" id="KW-0732">Signal</keyword>
<name>A0AAU3H0Y5_9ACTN</name>
<feature type="signal peptide" evidence="1">
    <location>
        <begin position="1"/>
        <end position="39"/>
    </location>
</feature>
<evidence type="ECO:0000313" key="2">
    <source>
        <dbReference type="EMBL" id="WTY96859.1"/>
    </source>
</evidence>
<feature type="chain" id="PRO_5043782614" evidence="1">
    <location>
        <begin position="40"/>
        <end position="359"/>
    </location>
</feature>
<evidence type="ECO:0000256" key="1">
    <source>
        <dbReference type="SAM" id="SignalP"/>
    </source>
</evidence>